<evidence type="ECO:0000256" key="1">
    <source>
        <dbReference type="SAM" id="MobiDB-lite"/>
    </source>
</evidence>
<dbReference type="InterPro" id="IPR052301">
    <property type="entry name" value="SCF_F-box/WD-repeat"/>
</dbReference>
<evidence type="ECO:0000313" key="4">
    <source>
        <dbReference type="Proteomes" id="UP000051487"/>
    </source>
</evidence>
<accession>A0AAN4PBT3</accession>
<name>A0AAN4PBT3_ASPLE</name>
<feature type="domain" description="F-box" evidence="2">
    <location>
        <begin position="42"/>
        <end position="88"/>
    </location>
</feature>
<dbReference type="GO" id="GO:0031146">
    <property type="term" value="P:SCF-dependent proteasomal ubiquitin-dependent protein catabolic process"/>
    <property type="evidence" value="ECO:0007669"/>
    <property type="project" value="TreeGrafter"/>
</dbReference>
<dbReference type="Proteomes" id="UP000051487">
    <property type="component" value="Unassembled WGS sequence"/>
</dbReference>
<dbReference type="Pfam" id="PF12014">
    <property type="entry name" value="Cyclin_D1_bind"/>
    <property type="match status" value="1"/>
</dbReference>
<dbReference type="InterPro" id="IPR036047">
    <property type="entry name" value="F-box-like_dom_sf"/>
</dbReference>
<dbReference type="EMBL" id="BCLY01000001">
    <property type="protein sequence ID" value="GAQ03398.1"/>
    <property type="molecule type" value="Genomic_DNA"/>
</dbReference>
<dbReference type="PANTHER" id="PTHR14381">
    <property type="entry name" value="DACTYLIN"/>
    <property type="match status" value="1"/>
</dbReference>
<feature type="region of interest" description="Disordered" evidence="1">
    <location>
        <begin position="437"/>
        <end position="475"/>
    </location>
</feature>
<sequence length="541" mass="61245">MDGDMGTSPDSLQLGGELHEQEQQHHGPESLATDSKIDECPKSPLVQLPAELLHQILSYLSATDLAQVSQTCHSLAEHAANELLWADLVNAYLPFKIHDPSPFESFRDLYAAYHPCWFIPQHKIWFSDTEHTGNLILARYDPRRGVIEAYRVIAERRSRPFQVWESNPDVMVQPFDPKVSLWLDDPVLLLKNNHGRLPRYLHGETRMPMAIETQHVFNAFSLCSSESPPNLPVDPAKQWPPPTIPSEHRVYRDMEAQWSDWDQHPRRLANMSEHAFRIRRWAHFRLGMPMFTAGRSETLSTYATLDPRLYTPTKEKPYQGIWVGDYSAHGCEFLLFLQRDRDDKASGSSDEPETGPDEIAQKGSLEAIKLTGDPNVPRGQISFIAPDIGPGGVVRVAEETLFRGCRIVRSKGHVAGLGFRDDLSWVWYVRRINSNDKHANRPQRKPAKVVDRPSSLHRTPVTPSPPHQSHIEPPSPLAFEITRGRQHSHRLIHDPLADAEIVIDPFLKVFAIGDLVSVETRAVTTPRDPDQGAGKQISFSL</sequence>
<dbReference type="Pfam" id="PF12937">
    <property type="entry name" value="F-box-like"/>
    <property type="match status" value="1"/>
</dbReference>
<evidence type="ECO:0000259" key="2">
    <source>
        <dbReference type="PROSITE" id="PS50181"/>
    </source>
</evidence>
<comment type="caution">
    <text evidence="3">The sequence shown here is derived from an EMBL/GenBank/DDBJ whole genome shotgun (WGS) entry which is preliminary data.</text>
</comment>
<dbReference type="FunFam" id="1.20.1280.50:FF:000096">
    <property type="entry name" value="F-box domain protein"/>
    <property type="match status" value="1"/>
</dbReference>
<dbReference type="GO" id="GO:0019005">
    <property type="term" value="C:SCF ubiquitin ligase complex"/>
    <property type="evidence" value="ECO:0007669"/>
    <property type="project" value="TreeGrafter"/>
</dbReference>
<feature type="compositionally biased region" description="Basic and acidic residues" evidence="1">
    <location>
        <begin position="17"/>
        <end position="28"/>
    </location>
</feature>
<dbReference type="AlphaFoldDB" id="A0AAN4PBT3"/>
<reference evidence="3 4" key="1">
    <citation type="submission" date="2015-11" db="EMBL/GenBank/DDBJ databases">
        <title>Aspergillus lentulus strain IFM 54703T.</title>
        <authorList>
            <person name="Kusuya Y."/>
            <person name="Sakai K."/>
            <person name="Kamei K."/>
            <person name="Takahashi H."/>
            <person name="Yaguchi T."/>
        </authorList>
    </citation>
    <scope>NUCLEOTIDE SEQUENCE [LARGE SCALE GENOMIC DNA]</scope>
    <source>
        <strain evidence="3 4">IFM 54703</strain>
    </source>
</reference>
<feature type="region of interest" description="Disordered" evidence="1">
    <location>
        <begin position="343"/>
        <end position="363"/>
    </location>
</feature>
<proteinExistence type="predicted"/>
<dbReference type="CDD" id="cd22117">
    <property type="entry name" value="F-box_FBXL4"/>
    <property type="match status" value="1"/>
</dbReference>
<dbReference type="SUPFAM" id="SSF81383">
    <property type="entry name" value="F-box domain"/>
    <property type="match status" value="1"/>
</dbReference>
<organism evidence="3 4">
    <name type="scientific">Aspergillus lentulus</name>
    <dbReference type="NCBI Taxonomy" id="293939"/>
    <lineage>
        <taxon>Eukaryota</taxon>
        <taxon>Fungi</taxon>
        <taxon>Dikarya</taxon>
        <taxon>Ascomycota</taxon>
        <taxon>Pezizomycotina</taxon>
        <taxon>Eurotiomycetes</taxon>
        <taxon>Eurotiomycetidae</taxon>
        <taxon>Eurotiales</taxon>
        <taxon>Aspergillaceae</taxon>
        <taxon>Aspergillus</taxon>
        <taxon>Aspergillus subgen. Fumigati</taxon>
    </lineage>
</organism>
<dbReference type="SMART" id="SM00256">
    <property type="entry name" value="FBOX"/>
    <property type="match status" value="1"/>
</dbReference>
<protein>
    <recommendedName>
        <fullName evidence="2">F-box domain-containing protein</fullName>
    </recommendedName>
</protein>
<evidence type="ECO:0000313" key="3">
    <source>
        <dbReference type="EMBL" id="GAQ03398.1"/>
    </source>
</evidence>
<gene>
    <name evidence="3" type="ORF">ALT_0719</name>
</gene>
<dbReference type="InterPro" id="IPR001810">
    <property type="entry name" value="F-box_dom"/>
</dbReference>
<dbReference type="PROSITE" id="PS50181">
    <property type="entry name" value="FBOX"/>
    <property type="match status" value="1"/>
</dbReference>
<feature type="region of interest" description="Disordered" evidence="1">
    <location>
        <begin position="1"/>
        <end position="36"/>
    </location>
</feature>
<dbReference type="Gene3D" id="1.20.1280.50">
    <property type="match status" value="1"/>
</dbReference>
<dbReference type="PANTHER" id="PTHR14381:SF1">
    <property type="entry name" value="F-BOX_WD REPEAT-CONTAINING PROTEIN 4"/>
    <property type="match status" value="1"/>
</dbReference>